<keyword evidence="5" id="KW-0464">Manganese</keyword>
<feature type="domain" description="Peptidase M24" evidence="6">
    <location>
        <begin position="381"/>
        <end position="599"/>
    </location>
</feature>
<feature type="domain" description="Creatinase N-terminal" evidence="7">
    <location>
        <begin position="46"/>
        <end position="170"/>
    </location>
</feature>
<dbReference type="CDD" id="cd01085">
    <property type="entry name" value="APP"/>
    <property type="match status" value="1"/>
</dbReference>
<evidence type="ECO:0000313" key="9">
    <source>
        <dbReference type="EMBL" id="KAJ3841758.1"/>
    </source>
</evidence>
<dbReference type="SUPFAM" id="SSF53092">
    <property type="entry name" value="Creatinase/prolidase N-terminal domain"/>
    <property type="match status" value="1"/>
</dbReference>
<keyword evidence="3" id="KW-0479">Metal-binding</keyword>
<accession>A0AA38PF46</accession>
<evidence type="ECO:0000256" key="4">
    <source>
        <dbReference type="ARBA" id="ARBA00022801"/>
    </source>
</evidence>
<comment type="caution">
    <text evidence="9">The sequence shown here is derived from an EMBL/GenBank/DDBJ whole genome shotgun (WGS) entry which is preliminary data.</text>
</comment>
<dbReference type="InterPro" id="IPR032416">
    <property type="entry name" value="Peptidase_M24_C"/>
</dbReference>
<dbReference type="FunFam" id="3.40.350.10:FF:000003">
    <property type="entry name" value="Xaa-pro aminopeptidase P"/>
    <property type="match status" value="1"/>
</dbReference>
<dbReference type="Pfam" id="PF00557">
    <property type="entry name" value="Peptidase_M24"/>
    <property type="match status" value="1"/>
</dbReference>
<evidence type="ECO:0000259" key="8">
    <source>
        <dbReference type="Pfam" id="PF16188"/>
    </source>
</evidence>
<reference evidence="9" key="1">
    <citation type="submission" date="2022-08" db="EMBL/GenBank/DDBJ databases">
        <authorList>
            <consortium name="DOE Joint Genome Institute"/>
            <person name="Min B."/>
            <person name="Riley R."/>
            <person name="Sierra-Patev S."/>
            <person name="Naranjo-Ortiz M."/>
            <person name="Looney B."/>
            <person name="Konkel Z."/>
            <person name="Slot J.C."/>
            <person name="Sakamoto Y."/>
            <person name="Steenwyk J.L."/>
            <person name="Rokas A."/>
            <person name="Carro J."/>
            <person name="Camarero S."/>
            <person name="Ferreira P."/>
            <person name="Molpeceres G."/>
            <person name="Ruiz-Duenas F.J."/>
            <person name="Serrano A."/>
            <person name="Henrissat B."/>
            <person name="Drula E."/>
            <person name="Hughes K.W."/>
            <person name="Mata J.L."/>
            <person name="Ishikawa N.K."/>
            <person name="Vargas-Isla R."/>
            <person name="Ushijima S."/>
            <person name="Smith C.A."/>
            <person name="Ahrendt S."/>
            <person name="Andreopoulos W."/>
            <person name="He G."/>
            <person name="Labutti K."/>
            <person name="Lipzen A."/>
            <person name="Ng V."/>
            <person name="Sandor L."/>
            <person name="Barry K."/>
            <person name="Martinez A.T."/>
            <person name="Xiao Y."/>
            <person name="Gibbons J.G."/>
            <person name="Terashima K."/>
            <person name="Hibbett D.S."/>
            <person name="Grigoriev I.V."/>
        </authorList>
    </citation>
    <scope>NUCLEOTIDE SEQUENCE</scope>
    <source>
        <strain evidence="9">TFB9207</strain>
    </source>
</reference>
<dbReference type="InterPro" id="IPR050422">
    <property type="entry name" value="X-Pro_aminopeptidase_P"/>
</dbReference>
<proteinExistence type="inferred from homology"/>
<dbReference type="InterPro" id="IPR036005">
    <property type="entry name" value="Creatinase/aminopeptidase-like"/>
</dbReference>
<dbReference type="Gene3D" id="3.40.350.10">
    <property type="entry name" value="Creatinase/prolidase N-terminal domain"/>
    <property type="match status" value="2"/>
</dbReference>
<dbReference type="FunFam" id="3.90.230.10:FF:000007">
    <property type="entry name" value="Xaa-Pro aminopeptidase P"/>
    <property type="match status" value="1"/>
</dbReference>
<comment type="cofactor">
    <cofactor evidence="1">
        <name>Mn(2+)</name>
        <dbReference type="ChEBI" id="CHEBI:29035"/>
    </cofactor>
</comment>
<keyword evidence="10" id="KW-1185">Reference proteome</keyword>
<dbReference type="GO" id="GO:0070006">
    <property type="term" value="F:metalloaminopeptidase activity"/>
    <property type="evidence" value="ECO:0007669"/>
    <property type="project" value="InterPro"/>
</dbReference>
<dbReference type="GO" id="GO:0046872">
    <property type="term" value="F:metal ion binding"/>
    <property type="evidence" value="ECO:0007669"/>
    <property type="project" value="UniProtKB-KW"/>
</dbReference>
<name>A0AA38PF46_9AGAR</name>
<dbReference type="Pfam" id="PF01321">
    <property type="entry name" value="Creatinase_N"/>
    <property type="match status" value="1"/>
</dbReference>
<evidence type="ECO:0000256" key="5">
    <source>
        <dbReference type="ARBA" id="ARBA00023211"/>
    </source>
</evidence>
<evidence type="ECO:0000256" key="2">
    <source>
        <dbReference type="ARBA" id="ARBA00008766"/>
    </source>
</evidence>
<dbReference type="Gene3D" id="3.90.230.10">
    <property type="entry name" value="Creatinase/methionine aminopeptidase superfamily"/>
    <property type="match status" value="1"/>
</dbReference>
<dbReference type="PANTHER" id="PTHR43763:SF6">
    <property type="entry name" value="XAA-PRO AMINOPEPTIDASE 1"/>
    <property type="match status" value="1"/>
</dbReference>
<dbReference type="AlphaFoldDB" id="A0AA38PF46"/>
<evidence type="ECO:0000259" key="6">
    <source>
        <dbReference type="Pfam" id="PF00557"/>
    </source>
</evidence>
<dbReference type="GO" id="GO:0005737">
    <property type="term" value="C:cytoplasm"/>
    <property type="evidence" value="ECO:0007669"/>
    <property type="project" value="UniProtKB-ARBA"/>
</dbReference>
<dbReference type="InterPro" id="IPR029149">
    <property type="entry name" value="Creatin/AminoP/Spt16_N"/>
</dbReference>
<dbReference type="Proteomes" id="UP001163846">
    <property type="component" value="Unassembled WGS sequence"/>
</dbReference>
<dbReference type="PANTHER" id="PTHR43763">
    <property type="entry name" value="XAA-PRO AMINOPEPTIDASE 1"/>
    <property type="match status" value="1"/>
</dbReference>
<keyword evidence="4" id="KW-0378">Hydrolase</keyword>
<dbReference type="SUPFAM" id="SSF55920">
    <property type="entry name" value="Creatinase/aminopeptidase"/>
    <property type="match status" value="1"/>
</dbReference>
<sequence length="672" mass="74796">MTFCHRSLLRPLLSSWRTLSTSRTSARYITSTTLTQQAMTIQTSERLARLRELMKKPENNVDAYVVPSEDQHGSEYIASCDERRAWISGFNGSAGCAIITMDKALMFTDGRYFLQAIEQMDKNWELMKQGLPGVPTWQNYLTNNLPASSRIGIDPTLITESDFEGLTNSKDATNAESKPSATLVPITTNLIDSIWAADRPPRPKNPVVPLEENYSGESVTSKLDRLASAVSSNTPKPRALVLTALDDIAWLFNLRGSDISYNPVFFSYAVVHFNFSAEPDKSSKPNAVLFLQRDAIEPANLKSVLGTSIDIRPYEDIRKYLGDLGTQLRSSSTEKGQEKTVLIPDKASLAVAQAVGKDIIKVVPSPITVLKAIKNATELEGFRQSHLRDGVALARYFAWLEEKLNEGAVLTEWEGAEQLEKFRSELPLFKGLSFDTISSTGPNGAIIHYSPDPKDCAVIKQDQIYLCDSGAQFLDGTTDVTRTWHFGTPTDEEKRTATRVLQGHIAIDSAIFPNGTTGYIIDSWARKALWKDGLGDFRHGTGHGVGHYLNVHEGPHGLGTRITYNASPLKAGMIVTNEPGFYADGKYGIRIENVLIVKEVVTPWNFGDKGFLGFECVTMCPIQTKLVDQNLISVDEKSWLNDYNHNVWIKISPMLQHDERALRWLEKECQPI</sequence>
<dbReference type="Pfam" id="PF16188">
    <property type="entry name" value="Peptidase_M24_C"/>
    <property type="match status" value="1"/>
</dbReference>
<dbReference type="InterPro" id="IPR000994">
    <property type="entry name" value="Pept_M24"/>
</dbReference>
<gene>
    <name evidence="9" type="ORF">F5878DRAFT_609550</name>
</gene>
<evidence type="ECO:0000313" key="10">
    <source>
        <dbReference type="Proteomes" id="UP001163846"/>
    </source>
</evidence>
<dbReference type="InterPro" id="IPR033740">
    <property type="entry name" value="Pept_M24B"/>
</dbReference>
<organism evidence="9 10">
    <name type="scientific">Lentinula raphanica</name>
    <dbReference type="NCBI Taxonomy" id="153919"/>
    <lineage>
        <taxon>Eukaryota</taxon>
        <taxon>Fungi</taxon>
        <taxon>Dikarya</taxon>
        <taxon>Basidiomycota</taxon>
        <taxon>Agaricomycotina</taxon>
        <taxon>Agaricomycetes</taxon>
        <taxon>Agaricomycetidae</taxon>
        <taxon>Agaricales</taxon>
        <taxon>Marasmiineae</taxon>
        <taxon>Omphalotaceae</taxon>
        <taxon>Lentinula</taxon>
    </lineage>
</organism>
<keyword evidence="9" id="KW-0031">Aminopeptidase</keyword>
<evidence type="ECO:0000256" key="3">
    <source>
        <dbReference type="ARBA" id="ARBA00022723"/>
    </source>
</evidence>
<dbReference type="InterPro" id="IPR000587">
    <property type="entry name" value="Creatinase_N"/>
</dbReference>
<comment type="similarity">
    <text evidence="2">Belongs to the peptidase M24B family.</text>
</comment>
<dbReference type="Pfam" id="PF16189">
    <property type="entry name" value="Creatinase_N_2"/>
    <property type="match status" value="1"/>
</dbReference>
<evidence type="ECO:0000259" key="7">
    <source>
        <dbReference type="Pfam" id="PF01321"/>
    </source>
</evidence>
<dbReference type="EMBL" id="MU806029">
    <property type="protein sequence ID" value="KAJ3841758.1"/>
    <property type="molecule type" value="Genomic_DNA"/>
</dbReference>
<feature type="domain" description="Peptidase M24 C-terminal" evidence="8">
    <location>
        <begin position="610"/>
        <end position="672"/>
    </location>
</feature>
<evidence type="ECO:0000256" key="1">
    <source>
        <dbReference type="ARBA" id="ARBA00001936"/>
    </source>
</evidence>
<keyword evidence="9" id="KW-0645">Protease</keyword>
<protein>
    <submittedName>
        <fullName evidence="9">Xaa-Pro aminopeptidase P</fullName>
    </submittedName>
</protein>